<dbReference type="PANTHER" id="PTHR37831">
    <property type="entry name" value="D-RIBOSE PYRANASE"/>
    <property type="match status" value="1"/>
</dbReference>
<gene>
    <name evidence="6 7" type="primary">rbsD</name>
    <name evidence="7" type="ORF">G7058_06370</name>
</gene>
<dbReference type="Proteomes" id="UP000501830">
    <property type="component" value="Chromosome"/>
</dbReference>
<evidence type="ECO:0000256" key="2">
    <source>
        <dbReference type="ARBA" id="ARBA00012862"/>
    </source>
</evidence>
<protein>
    <recommendedName>
        <fullName evidence="2 6">D-ribose pyranase</fullName>
        <ecNumber evidence="2 6">5.4.99.62</ecNumber>
    </recommendedName>
</protein>
<comment type="similarity">
    <text evidence="6">Belongs to the RbsD / FucU family. RbsD subfamily.</text>
</comment>
<dbReference type="Gene3D" id="3.40.1650.10">
    <property type="entry name" value="RbsD-like domain"/>
    <property type="match status" value="1"/>
</dbReference>
<feature type="binding site" evidence="6">
    <location>
        <position position="28"/>
    </location>
    <ligand>
        <name>substrate</name>
    </ligand>
</feature>
<dbReference type="PANTHER" id="PTHR37831:SF1">
    <property type="entry name" value="D-RIBOSE PYRANASE"/>
    <property type="match status" value="1"/>
</dbReference>
<evidence type="ECO:0000256" key="3">
    <source>
        <dbReference type="ARBA" id="ARBA00022490"/>
    </source>
</evidence>
<keyword evidence="4 6" id="KW-0413">Isomerase</keyword>
<evidence type="ECO:0000313" key="8">
    <source>
        <dbReference type="Proteomes" id="UP000501830"/>
    </source>
</evidence>
<keyword evidence="5 6" id="KW-0119">Carbohydrate metabolism</keyword>
<feature type="binding site" evidence="6">
    <location>
        <position position="99"/>
    </location>
    <ligand>
        <name>substrate</name>
    </ligand>
</feature>
<dbReference type="EC" id="5.4.99.62" evidence="2 6"/>
<dbReference type="UniPathway" id="UPA00916">
    <property type="reaction ID" value="UER00888"/>
</dbReference>
<evidence type="ECO:0000256" key="4">
    <source>
        <dbReference type="ARBA" id="ARBA00023235"/>
    </source>
</evidence>
<dbReference type="FunFam" id="3.40.1650.10:FF:000004">
    <property type="entry name" value="D-ribose pyranase"/>
    <property type="match status" value="1"/>
</dbReference>
<dbReference type="NCBIfam" id="NF008761">
    <property type="entry name" value="PRK11797.1"/>
    <property type="match status" value="1"/>
</dbReference>
<dbReference type="InterPro" id="IPR007721">
    <property type="entry name" value="RbsD_FucU"/>
</dbReference>
<evidence type="ECO:0000256" key="1">
    <source>
        <dbReference type="ARBA" id="ARBA00000223"/>
    </source>
</evidence>
<dbReference type="GO" id="GO:0019303">
    <property type="term" value="P:D-ribose catabolic process"/>
    <property type="evidence" value="ECO:0007669"/>
    <property type="project" value="UniProtKB-UniRule"/>
</dbReference>
<comment type="function">
    <text evidence="6">Catalyzes the interconversion of beta-pyran and beta-furan forms of D-ribose.</text>
</comment>
<dbReference type="RefSeq" id="WP_166062742.1">
    <property type="nucleotide sequence ID" value="NZ_CP049889.1"/>
</dbReference>
<feature type="active site" description="Proton donor" evidence="6">
    <location>
        <position position="20"/>
    </location>
</feature>
<dbReference type="GO" id="GO:0016872">
    <property type="term" value="F:intramolecular lyase activity"/>
    <property type="evidence" value="ECO:0007669"/>
    <property type="project" value="UniProtKB-UniRule"/>
</dbReference>
<name>A0A6G7WHF8_9LACT</name>
<organism evidence="7 8">
    <name type="scientific">Jeotgalibaca porci</name>
    <dbReference type="NCBI Taxonomy" id="1868793"/>
    <lineage>
        <taxon>Bacteria</taxon>
        <taxon>Bacillati</taxon>
        <taxon>Bacillota</taxon>
        <taxon>Bacilli</taxon>
        <taxon>Lactobacillales</taxon>
        <taxon>Carnobacteriaceae</taxon>
        <taxon>Jeotgalibaca</taxon>
    </lineage>
</organism>
<comment type="pathway">
    <text evidence="6">Carbohydrate metabolism; D-ribose degradation; D-ribose 5-phosphate from beta-D-ribopyranose: step 1/2.</text>
</comment>
<comment type="subunit">
    <text evidence="6">Homodecamer.</text>
</comment>
<dbReference type="AlphaFoldDB" id="A0A6G7WHF8"/>
<dbReference type="InterPro" id="IPR023064">
    <property type="entry name" value="D-ribose_pyranase"/>
</dbReference>
<evidence type="ECO:0000256" key="5">
    <source>
        <dbReference type="ARBA" id="ARBA00023277"/>
    </source>
</evidence>
<comment type="catalytic activity">
    <reaction evidence="1 6">
        <text>beta-D-ribopyranose = beta-D-ribofuranose</text>
        <dbReference type="Rhea" id="RHEA:25432"/>
        <dbReference type="ChEBI" id="CHEBI:27476"/>
        <dbReference type="ChEBI" id="CHEBI:47002"/>
        <dbReference type="EC" id="5.4.99.62"/>
    </reaction>
</comment>
<comment type="subcellular location">
    <subcellularLocation>
        <location evidence="6">Cytoplasm</location>
    </subcellularLocation>
</comment>
<evidence type="ECO:0000313" key="7">
    <source>
        <dbReference type="EMBL" id="QIK51683.1"/>
    </source>
</evidence>
<dbReference type="GeneID" id="94552900"/>
<dbReference type="InterPro" id="IPR023750">
    <property type="entry name" value="RbsD-like_sf"/>
</dbReference>
<dbReference type="KEGG" id="jpo:G7058_06370"/>
<dbReference type="GO" id="GO:0048029">
    <property type="term" value="F:monosaccharide binding"/>
    <property type="evidence" value="ECO:0007669"/>
    <property type="project" value="InterPro"/>
</dbReference>
<accession>A0A6G7WHF8</accession>
<dbReference type="SUPFAM" id="SSF102546">
    <property type="entry name" value="RbsD-like"/>
    <property type="match status" value="1"/>
</dbReference>
<evidence type="ECO:0000256" key="6">
    <source>
        <dbReference type="HAMAP-Rule" id="MF_01661"/>
    </source>
</evidence>
<dbReference type="Pfam" id="PF05025">
    <property type="entry name" value="RbsD_FucU"/>
    <property type="match status" value="1"/>
</dbReference>
<reference evidence="7 8" key="1">
    <citation type="journal article" date="2017" name="Int. J. Syst. Evol. Microbiol.">
        <title>Jeotgalibaca porci sp. nov. and Jeotgalibaca arthritidis sp. nov., isolated from pigs, and emended description of the genus Jeotgalibaca.</title>
        <authorList>
            <person name="Zamora L."/>
            <person name="Perez-Sancho M."/>
            <person name="Dominguez L."/>
            <person name="Fernandez-Garayzabal J.F."/>
            <person name="Vela A.I."/>
        </authorList>
    </citation>
    <scope>NUCLEOTIDE SEQUENCE [LARGE SCALE GENOMIC DNA]</scope>
    <source>
        <strain evidence="7 8">CCUG 69148</strain>
    </source>
</reference>
<dbReference type="EMBL" id="CP049889">
    <property type="protein sequence ID" value="QIK51683.1"/>
    <property type="molecule type" value="Genomic_DNA"/>
</dbReference>
<dbReference type="GO" id="GO:0062193">
    <property type="term" value="F:D-ribose pyranase activity"/>
    <property type="evidence" value="ECO:0007669"/>
    <property type="project" value="UniProtKB-EC"/>
</dbReference>
<keyword evidence="3 6" id="KW-0963">Cytoplasm</keyword>
<proteinExistence type="inferred from homology"/>
<dbReference type="HAMAP" id="MF_01661">
    <property type="entry name" value="D_rib_pyranase"/>
    <property type="match status" value="1"/>
</dbReference>
<dbReference type="GO" id="GO:0005829">
    <property type="term" value="C:cytosol"/>
    <property type="evidence" value="ECO:0007669"/>
    <property type="project" value="TreeGrafter"/>
</dbReference>
<sequence length="132" mass="14331">MKKHGIFNSDISKVLADLGHTDQIAIGDAGLPIPAGVPKIDLAIAQADPSFIKVLKVVLDDMKVEEVILAEEIKTKNPEQLAAVEAALTEDEGIHYVSHEAFKEQLKQVKVVIRTGECTPYSNIILQSGVLF</sequence>
<keyword evidence="8" id="KW-1185">Reference proteome</keyword>
<feature type="binding site" evidence="6">
    <location>
        <begin position="121"/>
        <end position="123"/>
    </location>
    <ligand>
        <name>substrate</name>
    </ligand>
</feature>